<organism evidence="1 2">
    <name type="scientific">Candidatus Enterococcus myersii</name>
    <dbReference type="NCBI Taxonomy" id="2815322"/>
    <lineage>
        <taxon>Bacteria</taxon>
        <taxon>Bacillati</taxon>
        <taxon>Bacillota</taxon>
        <taxon>Bacilli</taxon>
        <taxon>Lactobacillales</taxon>
        <taxon>Enterococcaceae</taxon>
        <taxon>Enterococcus</taxon>
    </lineage>
</organism>
<dbReference type="EMBL" id="JAFLVT010000008">
    <property type="protein sequence ID" value="MBO0449182.1"/>
    <property type="molecule type" value="Genomic_DNA"/>
</dbReference>
<keyword evidence="2" id="KW-1185">Reference proteome</keyword>
<sequence length="75" mass="7349">MNMKMEFEELSLTELEVVNGGGKNSGLCSAVIGGAGLAHTTLYGIAASALGVTGPAGWIVGAAVGGAYYAGSLLC</sequence>
<dbReference type="Proteomes" id="UP000664256">
    <property type="component" value="Unassembled WGS sequence"/>
</dbReference>
<proteinExistence type="predicted"/>
<dbReference type="RefSeq" id="WP_206903342.1">
    <property type="nucleotide sequence ID" value="NZ_JAFLVT010000008.1"/>
</dbReference>
<gene>
    <name evidence="1" type="ORF">JZO76_06480</name>
</gene>
<comment type="caution">
    <text evidence="1">The sequence shown here is derived from an EMBL/GenBank/DDBJ whole genome shotgun (WGS) entry which is preliminary data.</text>
</comment>
<reference evidence="1 2" key="1">
    <citation type="submission" date="2021-03" db="EMBL/GenBank/DDBJ databases">
        <title>Enterococcal diversity collection.</title>
        <authorList>
            <person name="Gilmore M.S."/>
            <person name="Schwartzman J."/>
            <person name="Van Tyne D."/>
            <person name="Martin M."/>
            <person name="Earl A.M."/>
            <person name="Manson A.L."/>
            <person name="Straub T."/>
            <person name="Salamzade R."/>
            <person name="Saavedra J."/>
            <person name="Lebreton F."/>
            <person name="Prichula J."/>
            <person name="Schaufler K."/>
            <person name="Gaca A."/>
            <person name="Sgardioli B."/>
            <person name="Wagenaar J."/>
            <person name="Strong T."/>
        </authorList>
    </citation>
    <scope>NUCLEOTIDE SEQUENCE [LARGE SCALE GENOMIC DNA]</scope>
    <source>
        <strain evidence="1 2">MJM12</strain>
    </source>
</reference>
<protein>
    <recommendedName>
        <fullName evidence="3">Bacteriocin</fullName>
    </recommendedName>
</protein>
<evidence type="ECO:0008006" key="3">
    <source>
        <dbReference type="Google" id="ProtNLM"/>
    </source>
</evidence>
<accession>A0ABS3H6U7</accession>
<name>A0ABS3H6U7_9ENTE</name>
<evidence type="ECO:0000313" key="1">
    <source>
        <dbReference type="EMBL" id="MBO0449182.1"/>
    </source>
</evidence>
<evidence type="ECO:0000313" key="2">
    <source>
        <dbReference type="Proteomes" id="UP000664256"/>
    </source>
</evidence>